<dbReference type="PROSITE" id="PS50968">
    <property type="entry name" value="BIOTINYL_LIPOYL"/>
    <property type="match status" value="1"/>
</dbReference>
<dbReference type="InterPro" id="IPR036625">
    <property type="entry name" value="E3-bd_dom_sf"/>
</dbReference>
<dbReference type="Pfam" id="PF02817">
    <property type="entry name" value="E3_binding"/>
    <property type="match status" value="1"/>
</dbReference>
<keyword evidence="2" id="KW-0450">Lipoyl</keyword>
<dbReference type="EMBL" id="UINC01204874">
    <property type="protein sequence ID" value="SVE25792.1"/>
    <property type="molecule type" value="Genomic_DNA"/>
</dbReference>
<feature type="non-terminal residue" evidence="5">
    <location>
        <position position="207"/>
    </location>
</feature>
<dbReference type="PANTHER" id="PTHR23151:SF90">
    <property type="entry name" value="DIHYDROLIPOYLLYSINE-RESIDUE ACETYLTRANSFERASE COMPONENT OF PYRUVATE DEHYDROGENASE COMPLEX, MITOCHONDRIAL-RELATED"/>
    <property type="match status" value="1"/>
</dbReference>
<evidence type="ECO:0000313" key="5">
    <source>
        <dbReference type="EMBL" id="SVE25792.1"/>
    </source>
</evidence>
<dbReference type="InterPro" id="IPR045257">
    <property type="entry name" value="E2/Pdx1"/>
</dbReference>
<gene>
    <name evidence="5" type="ORF">METZ01_LOCUS478646</name>
</gene>
<evidence type="ECO:0008006" key="6">
    <source>
        <dbReference type="Google" id="ProtNLM"/>
    </source>
</evidence>
<dbReference type="PROSITE" id="PS00189">
    <property type="entry name" value="LIPOYL"/>
    <property type="match status" value="1"/>
</dbReference>
<feature type="domain" description="Lipoyl-binding" evidence="3">
    <location>
        <begin position="2"/>
        <end position="77"/>
    </location>
</feature>
<reference evidence="5" key="1">
    <citation type="submission" date="2018-05" db="EMBL/GenBank/DDBJ databases">
        <authorList>
            <person name="Lanie J.A."/>
            <person name="Ng W.-L."/>
            <person name="Kazmierczak K.M."/>
            <person name="Andrzejewski T.M."/>
            <person name="Davidsen T.M."/>
            <person name="Wayne K.J."/>
            <person name="Tettelin H."/>
            <person name="Glass J.I."/>
            <person name="Rusch D."/>
            <person name="Podicherti R."/>
            <person name="Tsui H.-C.T."/>
            <person name="Winkler M.E."/>
        </authorList>
    </citation>
    <scope>NUCLEOTIDE SEQUENCE</scope>
</reference>
<evidence type="ECO:0000256" key="2">
    <source>
        <dbReference type="ARBA" id="ARBA00022823"/>
    </source>
</evidence>
<dbReference type="InterPro" id="IPR000089">
    <property type="entry name" value="Biotin_lipoyl"/>
</dbReference>
<dbReference type="InterPro" id="IPR011053">
    <property type="entry name" value="Single_hybrid_motif"/>
</dbReference>
<dbReference type="AlphaFoldDB" id="A0A383C0U8"/>
<dbReference type="GO" id="GO:0006086">
    <property type="term" value="P:pyruvate decarboxylation to acetyl-CoA"/>
    <property type="evidence" value="ECO:0007669"/>
    <property type="project" value="InterPro"/>
</dbReference>
<evidence type="ECO:0000259" key="3">
    <source>
        <dbReference type="PROSITE" id="PS50968"/>
    </source>
</evidence>
<evidence type="ECO:0000259" key="4">
    <source>
        <dbReference type="PROSITE" id="PS51826"/>
    </source>
</evidence>
<dbReference type="InterPro" id="IPR003016">
    <property type="entry name" value="2-oxoA_DH_lipoyl-BS"/>
</dbReference>
<dbReference type="CDD" id="cd06849">
    <property type="entry name" value="lipoyl_domain"/>
    <property type="match status" value="1"/>
</dbReference>
<dbReference type="Pfam" id="PF00364">
    <property type="entry name" value="Biotin_lipoyl"/>
    <property type="match status" value="1"/>
</dbReference>
<dbReference type="Gene3D" id="4.10.320.10">
    <property type="entry name" value="E3-binding domain"/>
    <property type="match status" value="1"/>
</dbReference>
<evidence type="ECO:0000256" key="1">
    <source>
        <dbReference type="ARBA" id="ARBA00007317"/>
    </source>
</evidence>
<protein>
    <recommendedName>
        <fullName evidence="6">Lipoyl-binding domain-containing protein</fullName>
    </recommendedName>
</protein>
<dbReference type="Gene3D" id="2.40.50.100">
    <property type="match status" value="1"/>
</dbReference>
<name>A0A383C0U8_9ZZZZ</name>
<comment type="similarity">
    <text evidence="1">Belongs to the 2-oxoacid dehydrogenase family.</text>
</comment>
<dbReference type="PANTHER" id="PTHR23151">
    <property type="entry name" value="DIHYDROLIPOAMIDE ACETYL/SUCCINYL-TRANSFERASE-RELATED"/>
    <property type="match status" value="1"/>
</dbReference>
<proteinExistence type="inferred from homology"/>
<feature type="domain" description="Peripheral subunit-binding (PSBD)" evidence="4">
    <location>
        <begin position="132"/>
        <end position="169"/>
    </location>
</feature>
<dbReference type="PROSITE" id="PS51826">
    <property type="entry name" value="PSBD"/>
    <property type="match status" value="1"/>
</dbReference>
<dbReference type="SUPFAM" id="SSF47005">
    <property type="entry name" value="Peripheral subunit-binding domain of 2-oxo acid dehydrogenase complex"/>
    <property type="match status" value="1"/>
</dbReference>
<dbReference type="GO" id="GO:0016746">
    <property type="term" value="F:acyltransferase activity"/>
    <property type="evidence" value="ECO:0007669"/>
    <property type="project" value="InterPro"/>
</dbReference>
<dbReference type="SUPFAM" id="SSF51230">
    <property type="entry name" value="Single hybrid motif"/>
    <property type="match status" value="1"/>
</dbReference>
<dbReference type="FunFam" id="2.40.50.100:FF:000010">
    <property type="entry name" value="Acetyltransferase component of pyruvate dehydrogenase complex"/>
    <property type="match status" value="1"/>
</dbReference>
<dbReference type="GO" id="GO:0045254">
    <property type="term" value="C:pyruvate dehydrogenase complex"/>
    <property type="evidence" value="ECO:0007669"/>
    <property type="project" value="InterPro"/>
</dbReference>
<dbReference type="InterPro" id="IPR004167">
    <property type="entry name" value="PSBD"/>
</dbReference>
<organism evidence="5">
    <name type="scientific">marine metagenome</name>
    <dbReference type="NCBI Taxonomy" id="408172"/>
    <lineage>
        <taxon>unclassified sequences</taxon>
        <taxon>metagenomes</taxon>
        <taxon>ecological metagenomes</taxon>
    </lineage>
</organism>
<sequence>MLTKVHMEALSPTMEEGQIVKWLMAEGEAVSEGDVLAEVETDKAVMELVARGEGLLRMILLPEGGTAPVGKVIAVIAEADEDVSSFTGEAEVVEPVVSSSAAEVVEPVDDPDQTSSPNSVEIQPVADGQRIKASPVARKIASKSGLVLADIPGSGPAGRIIKKDIEGVLSDQGAVSPGVVSQELGPEQYEDIPLTQMRKTIARRLSE</sequence>
<accession>A0A383C0U8</accession>